<dbReference type="GO" id="GO:0009267">
    <property type="term" value="P:cellular response to starvation"/>
    <property type="evidence" value="ECO:0007669"/>
    <property type="project" value="InterPro"/>
</dbReference>
<dbReference type="AlphaFoldDB" id="A0A520KIE2"/>
<keyword evidence="1" id="KW-1133">Transmembrane helix</keyword>
<evidence type="ECO:0000256" key="1">
    <source>
        <dbReference type="SAM" id="Phobius"/>
    </source>
</evidence>
<proteinExistence type="predicted"/>
<reference evidence="3 4" key="1">
    <citation type="journal article" date="2019" name="Nat. Microbiol.">
        <title>Wide diversity of methane and short-chain alkane metabolisms in uncultured archaea.</title>
        <authorList>
            <person name="Borrel G."/>
            <person name="Adam P.S."/>
            <person name="McKay L.J."/>
            <person name="Chen L.X."/>
            <person name="Sierra-Garcia I.N."/>
            <person name="Sieber C.M."/>
            <person name="Letourneur Q."/>
            <person name="Ghozlane A."/>
            <person name="Andersen G.L."/>
            <person name="Li W.J."/>
            <person name="Hallam S.J."/>
            <person name="Muyzer G."/>
            <person name="de Oliveira V.M."/>
            <person name="Inskeep W.P."/>
            <person name="Banfield J.F."/>
            <person name="Gribaldo S."/>
        </authorList>
    </citation>
    <scope>NUCLEOTIDE SEQUENCE [LARGE SCALE GENOMIC DNA]</scope>
    <source>
        <strain evidence="3">NM4</strain>
    </source>
</reference>
<dbReference type="GO" id="GO:0016020">
    <property type="term" value="C:membrane"/>
    <property type="evidence" value="ECO:0007669"/>
    <property type="project" value="InterPro"/>
</dbReference>
<dbReference type="Proteomes" id="UP000316217">
    <property type="component" value="Unassembled WGS sequence"/>
</dbReference>
<evidence type="ECO:0000313" key="3">
    <source>
        <dbReference type="EMBL" id="RZN60283.1"/>
    </source>
</evidence>
<organism evidence="3 4">
    <name type="scientific">Candidatus Methanodesulfokora washburnensis</name>
    <dbReference type="NCBI Taxonomy" id="2478471"/>
    <lineage>
        <taxon>Archaea</taxon>
        <taxon>Thermoproteota</taxon>
        <taxon>Candidatus Korarchaeia</taxon>
        <taxon>Candidatus Korarchaeia incertae sedis</taxon>
        <taxon>Candidatus Methanodesulfokora</taxon>
    </lineage>
</organism>
<sequence>MNPLQTTFKSALEFRTDNSHLLVLKLKFLVHFFIFLQCAHARAAIVGLVIADIFAYTGAWQNIWLLFGGSNQLLAGLALTLVTIYLAKLKKPTAYTFWPAIFMI</sequence>
<feature type="transmembrane region" description="Helical" evidence="1">
    <location>
        <begin position="63"/>
        <end position="87"/>
    </location>
</feature>
<evidence type="ECO:0000259" key="2">
    <source>
        <dbReference type="Pfam" id="PF02554"/>
    </source>
</evidence>
<protein>
    <submittedName>
        <fullName evidence="3">Carbon starvation protein A</fullName>
    </submittedName>
</protein>
<dbReference type="InterPro" id="IPR003706">
    <property type="entry name" value="CstA_N"/>
</dbReference>
<keyword evidence="1" id="KW-0472">Membrane</keyword>
<feature type="domain" description="CstA N-terminal" evidence="2">
    <location>
        <begin position="46"/>
        <end position="104"/>
    </location>
</feature>
<accession>A0A520KIE2</accession>
<comment type="caution">
    <text evidence="3">The sequence shown here is derived from an EMBL/GenBank/DDBJ whole genome shotgun (WGS) entry which is preliminary data.</text>
</comment>
<name>A0A520KIE2_9CREN</name>
<keyword evidence="1" id="KW-0812">Transmembrane</keyword>
<dbReference type="Pfam" id="PF02554">
    <property type="entry name" value="CstA"/>
    <property type="match status" value="1"/>
</dbReference>
<evidence type="ECO:0000313" key="4">
    <source>
        <dbReference type="Proteomes" id="UP000316217"/>
    </source>
</evidence>
<feature type="non-terminal residue" evidence="3">
    <location>
        <position position="104"/>
    </location>
</feature>
<dbReference type="EMBL" id="RXII01000092">
    <property type="protein sequence ID" value="RZN60283.1"/>
    <property type="molecule type" value="Genomic_DNA"/>
</dbReference>
<feature type="transmembrane region" description="Helical" evidence="1">
    <location>
        <begin position="28"/>
        <end position="51"/>
    </location>
</feature>
<gene>
    <name evidence="3" type="ORF">EF810_06055</name>
</gene>